<dbReference type="Proteomes" id="UP001324115">
    <property type="component" value="Unassembled WGS sequence"/>
</dbReference>
<proteinExistence type="predicted"/>
<keyword evidence="1" id="KW-0479">Metal-binding</keyword>
<gene>
    <name evidence="6" type="ORF">RGQ29_013609</name>
</gene>
<dbReference type="SMART" id="SM00575">
    <property type="entry name" value="ZnF_PMZ"/>
    <property type="match status" value="1"/>
</dbReference>
<dbReference type="PANTHER" id="PTHR47718:SF2">
    <property type="entry name" value="PROTEIN FAR1-RELATED SEQUENCE 5-LIKE"/>
    <property type="match status" value="1"/>
</dbReference>
<evidence type="ECO:0000256" key="4">
    <source>
        <dbReference type="PROSITE-ProRule" id="PRU00325"/>
    </source>
</evidence>
<keyword evidence="2 4" id="KW-0863">Zinc-finger</keyword>
<keyword evidence="7" id="KW-1185">Reference proteome</keyword>
<dbReference type="GO" id="GO:0008270">
    <property type="term" value="F:zinc ion binding"/>
    <property type="evidence" value="ECO:0007669"/>
    <property type="project" value="UniProtKB-KW"/>
</dbReference>
<feature type="domain" description="SWIM-type" evidence="5">
    <location>
        <begin position="512"/>
        <end position="559"/>
    </location>
</feature>
<evidence type="ECO:0000256" key="2">
    <source>
        <dbReference type="ARBA" id="ARBA00022771"/>
    </source>
</evidence>
<keyword evidence="3" id="KW-0862">Zinc</keyword>
<dbReference type="InterPro" id="IPR007527">
    <property type="entry name" value="Znf_SWIM"/>
</dbReference>
<dbReference type="Pfam" id="PF03101">
    <property type="entry name" value="FAR1"/>
    <property type="match status" value="1"/>
</dbReference>
<protein>
    <recommendedName>
        <fullName evidence="5">SWIM-type domain-containing protein</fullName>
    </recommendedName>
</protein>
<dbReference type="AlphaFoldDB" id="A0AAN7J2H5"/>
<reference evidence="6 7" key="1">
    <citation type="journal article" date="2023" name="G3 (Bethesda)">
        <title>A haplotype-resolved chromosome-scale genome for Quercus rubra L. provides insights into the genetics of adaptive traits for red oak species.</title>
        <authorList>
            <person name="Kapoor B."/>
            <person name="Jenkins J."/>
            <person name="Schmutz J."/>
            <person name="Zhebentyayeva T."/>
            <person name="Kuelheim C."/>
            <person name="Coggeshall M."/>
            <person name="Heim C."/>
            <person name="Lasky J.R."/>
            <person name="Leites L."/>
            <person name="Islam-Faridi N."/>
            <person name="Romero-Severson J."/>
            <person name="DeLeo V.L."/>
            <person name="Lucas S.M."/>
            <person name="Lazic D."/>
            <person name="Gailing O."/>
            <person name="Carlson J."/>
            <person name="Staton M."/>
        </authorList>
    </citation>
    <scope>NUCLEOTIDE SEQUENCE [LARGE SCALE GENOMIC DNA]</scope>
    <source>
        <strain evidence="6">Pseudo-F2</strain>
    </source>
</reference>
<organism evidence="6 7">
    <name type="scientific">Quercus rubra</name>
    <name type="common">Northern red oak</name>
    <name type="synonym">Quercus borealis</name>
    <dbReference type="NCBI Taxonomy" id="3512"/>
    <lineage>
        <taxon>Eukaryota</taxon>
        <taxon>Viridiplantae</taxon>
        <taxon>Streptophyta</taxon>
        <taxon>Embryophyta</taxon>
        <taxon>Tracheophyta</taxon>
        <taxon>Spermatophyta</taxon>
        <taxon>Magnoliopsida</taxon>
        <taxon>eudicotyledons</taxon>
        <taxon>Gunneridae</taxon>
        <taxon>Pentapetalae</taxon>
        <taxon>rosids</taxon>
        <taxon>fabids</taxon>
        <taxon>Fagales</taxon>
        <taxon>Fagaceae</taxon>
        <taxon>Quercus</taxon>
    </lineage>
</organism>
<dbReference type="PANTHER" id="PTHR47718">
    <property type="entry name" value="OS01G0519700 PROTEIN"/>
    <property type="match status" value="1"/>
</dbReference>
<comment type="caution">
    <text evidence="6">The sequence shown here is derived from an EMBL/GenBank/DDBJ whole genome shotgun (WGS) entry which is preliminary data.</text>
</comment>
<dbReference type="Pfam" id="PF10551">
    <property type="entry name" value="MULE"/>
    <property type="match status" value="1"/>
</dbReference>
<name>A0AAN7J2H5_QUERU</name>
<dbReference type="InterPro" id="IPR018289">
    <property type="entry name" value="MULE_transposase_dom"/>
</dbReference>
<evidence type="ECO:0000259" key="5">
    <source>
        <dbReference type="PROSITE" id="PS50966"/>
    </source>
</evidence>
<dbReference type="PROSITE" id="PS50966">
    <property type="entry name" value="ZF_SWIM"/>
    <property type="match status" value="1"/>
</dbReference>
<dbReference type="Pfam" id="PF04434">
    <property type="entry name" value="SWIM"/>
    <property type="match status" value="1"/>
</dbReference>
<evidence type="ECO:0000256" key="1">
    <source>
        <dbReference type="ARBA" id="ARBA00022723"/>
    </source>
</evidence>
<evidence type="ECO:0000313" key="7">
    <source>
        <dbReference type="Proteomes" id="UP001324115"/>
    </source>
</evidence>
<dbReference type="InterPro" id="IPR006564">
    <property type="entry name" value="Znf_PMZ"/>
</dbReference>
<dbReference type="EMBL" id="JAXUIC010000003">
    <property type="protein sequence ID" value="KAK4595241.1"/>
    <property type="molecule type" value="Genomic_DNA"/>
</dbReference>
<accession>A0AAN7J2H5</accession>
<evidence type="ECO:0000313" key="6">
    <source>
        <dbReference type="EMBL" id="KAK4595241.1"/>
    </source>
</evidence>
<dbReference type="InterPro" id="IPR004330">
    <property type="entry name" value="FAR1_DNA_bnd_dom"/>
</dbReference>
<sequence length="826" mass="95861">MEVENNDDSQKLDTDYIPKLGIEFDSEQEAYDFYNECGRNFGFSIRKEWCNKRKKDGVVTSRKFTCCKEGNKAPWERDGENKYERAVTRTGCNAHMIIRLDKKKGKYFIHSLELNHNHILHIPQCAHMMPSQQKVSKAQAVEIDLAYDSGIKLKDSYEFMARQVGGRDSLGYTKQDQKNYHYSKRQKEQKCGEARSLFKYFQKQRKENPSFYYAVQLDASKLITNIFWADAQMIVDYKLIGDVVSFDTTYRTNKEYRPLAMFVGFNHHRESAIFGAALLYDETIDTFQWLFEAFFEAMSGKKPNTIFTDQDPAMAKAISLVMPNTYHRLCKWHLMQNALKGVNHLLRGEDEFRSDLDACFKIWEEEEEFLSAWDAILHKYNAFDNSWLQSTFEVKEKWAKAYVKMSFSARMTTTQLSESINSDLKDYLQSDYDIVKFFIHFERLLDAKRYKELKGEYNLRQKLPKVKIASPMLIQATHIYTPKLFLKFQEQYEEFQGAFVKERVERNATHEYIVSIYGKPKDRRVIWNPFEKIVSCSCRKFERIGILCSHTLKILDVMDIKVLPEKYILKRWTKDAKNEIVQDFNGRDIKADTKLKVTSRYKFLGPMHVKLIARASECEEAYELALGSYNELSKKIDDILRKNPNPCQVDINQENSSDVMITISAKGLKKKQGCKGRRRIKSCLEKPKKKKKGSIHQPIQTNQCLQDKHLTSSMQVNGAISYNPLPYIDHSVQDLYIPHFSSVGEPCNPSSLSQGKSIRNDQEQSSFGTFENSVNFNGMKNPLVPLPCSKNPSDLEGDDISSLLTKFTTGEIEAFSTYLRMDAANS</sequence>
<evidence type="ECO:0000256" key="3">
    <source>
        <dbReference type="ARBA" id="ARBA00022833"/>
    </source>
</evidence>